<feature type="compositionally biased region" description="Acidic residues" evidence="9">
    <location>
        <begin position="3561"/>
        <end position="3572"/>
    </location>
</feature>
<dbReference type="InterPro" id="IPR013154">
    <property type="entry name" value="ADH-like_N"/>
</dbReference>
<dbReference type="Gene3D" id="3.40.50.11460">
    <property type="match status" value="1"/>
</dbReference>
<dbReference type="Pfam" id="PF08659">
    <property type="entry name" value="KR"/>
    <property type="match status" value="4"/>
</dbReference>
<dbReference type="CDD" id="cd00833">
    <property type="entry name" value="PKS"/>
    <property type="match status" value="5"/>
</dbReference>
<dbReference type="Pfam" id="PF00109">
    <property type="entry name" value="ketoacyl-synt"/>
    <property type="match status" value="5"/>
</dbReference>
<feature type="domain" description="Carrier" evidence="10">
    <location>
        <begin position="5320"/>
        <end position="5396"/>
    </location>
</feature>
<reference evidence="13 14" key="1">
    <citation type="submission" date="2024-10" db="EMBL/GenBank/DDBJ databases">
        <title>The Natural Products Discovery Center: Release of the First 8490 Sequenced Strains for Exploring Actinobacteria Biosynthetic Diversity.</title>
        <authorList>
            <person name="Kalkreuter E."/>
            <person name="Kautsar S.A."/>
            <person name="Yang D."/>
            <person name="Bader C.D."/>
            <person name="Teijaro C.N."/>
            <person name="Fluegel L."/>
            <person name="Davis C.M."/>
            <person name="Simpson J.R."/>
            <person name="Lauterbach L."/>
            <person name="Steele A.D."/>
            <person name="Gui C."/>
            <person name="Meng S."/>
            <person name="Li G."/>
            <person name="Viehrig K."/>
            <person name="Ye F."/>
            <person name="Su P."/>
            <person name="Kiefer A.F."/>
            <person name="Nichols A."/>
            <person name="Cepeda A.J."/>
            <person name="Yan W."/>
            <person name="Fan B."/>
            <person name="Jiang Y."/>
            <person name="Adhikari A."/>
            <person name="Zheng C.-J."/>
            <person name="Schuster L."/>
            <person name="Cowan T.M."/>
            <person name="Smanski M.J."/>
            <person name="Chevrette M.G."/>
            <person name="De Carvalho L.P.S."/>
            <person name="Shen B."/>
        </authorList>
    </citation>
    <scope>NUCLEOTIDE SEQUENCE [LARGE SCALE GENOMIC DNA]</scope>
    <source>
        <strain evidence="13 14">NPDC019626</strain>
    </source>
</reference>
<feature type="region of interest" description="Disordered" evidence="9">
    <location>
        <begin position="4499"/>
        <end position="4580"/>
    </location>
</feature>
<keyword evidence="2" id="KW-0596">Phosphopantetheine</keyword>
<dbReference type="InterPro" id="IPR011032">
    <property type="entry name" value="GroES-like_sf"/>
</dbReference>
<feature type="domain" description="Carrier" evidence="10">
    <location>
        <begin position="6749"/>
        <end position="6826"/>
    </location>
</feature>
<feature type="region of interest" description="Disordered" evidence="9">
    <location>
        <begin position="3530"/>
        <end position="3573"/>
    </location>
</feature>
<proteinExistence type="predicted"/>
<dbReference type="PROSITE" id="PS52004">
    <property type="entry name" value="KS3_2"/>
    <property type="match status" value="5"/>
</dbReference>
<dbReference type="InterPro" id="IPR001227">
    <property type="entry name" value="Ac_transferase_dom_sf"/>
</dbReference>
<feature type="compositionally biased region" description="Polar residues" evidence="9">
    <location>
        <begin position="6210"/>
        <end position="6229"/>
    </location>
</feature>
<feature type="active site" description="Proton donor; for dehydratase activity" evidence="8">
    <location>
        <position position="1053"/>
    </location>
</feature>
<dbReference type="PROSITE" id="PS52019">
    <property type="entry name" value="PKS_MFAS_DH"/>
    <property type="match status" value="3"/>
</dbReference>
<comment type="pathway">
    <text evidence="1">Antibiotic biosynthesis.</text>
</comment>
<feature type="region of interest" description="Disordered" evidence="9">
    <location>
        <begin position="7293"/>
        <end position="7312"/>
    </location>
</feature>
<dbReference type="InterPro" id="IPR020806">
    <property type="entry name" value="PKS_PP-bd"/>
</dbReference>
<feature type="active site" description="Proton donor; for dehydratase activity" evidence="8">
    <location>
        <position position="4755"/>
    </location>
</feature>
<keyword evidence="5" id="KW-0677">Repeat</keyword>
<dbReference type="SMART" id="SM00823">
    <property type="entry name" value="PKS_PP"/>
    <property type="match status" value="4"/>
</dbReference>
<dbReference type="InterPro" id="IPR054514">
    <property type="entry name" value="RhiE-like_linker"/>
</dbReference>
<keyword evidence="6" id="KW-0511">Multifunctional enzyme</keyword>
<dbReference type="Gene3D" id="3.10.129.110">
    <property type="entry name" value="Polyketide synthase dehydratase"/>
    <property type="match status" value="3"/>
</dbReference>
<dbReference type="SMART" id="SM00829">
    <property type="entry name" value="PKS_ER"/>
    <property type="match status" value="1"/>
</dbReference>
<dbReference type="SUPFAM" id="SSF55048">
    <property type="entry name" value="Probable ACP-binding domain of malonyl-CoA ACP transacylase"/>
    <property type="match status" value="2"/>
</dbReference>
<evidence type="ECO:0000256" key="7">
    <source>
        <dbReference type="ARBA" id="ARBA00023315"/>
    </source>
</evidence>
<dbReference type="Pfam" id="PF22621">
    <property type="entry name" value="CurL-like_PKS_C"/>
    <property type="match status" value="1"/>
</dbReference>
<keyword evidence="14" id="KW-1185">Reference proteome</keyword>
<name>A0ABW7WE75_9NOCA</name>
<evidence type="ECO:0000259" key="12">
    <source>
        <dbReference type="PROSITE" id="PS52019"/>
    </source>
</evidence>
<dbReference type="EMBL" id="JBIRXV010000002">
    <property type="protein sequence ID" value="MFI2321269.1"/>
    <property type="molecule type" value="Genomic_DNA"/>
</dbReference>
<dbReference type="InterPro" id="IPR032821">
    <property type="entry name" value="PKS_assoc"/>
</dbReference>
<dbReference type="Pfam" id="PF13602">
    <property type="entry name" value="ADH_zinc_N_2"/>
    <property type="match status" value="1"/>
</dbReference>
<dbReference type="SUPFAM" id="SSF47336">
    <property type="entry name" value="ACP-like"/>
    <property type="match status" value="4"/>
</dbReference>
<dbReference type="Gene3D" id="1.10.1200.10">
    <property type="entry name" value="ACP-like"/>
    <property type="match status" value="4"/>
</dbReference>
<feature type="region of interest" description="Disordered" evidence="9">
    <location>
        <begin position="6832"/>
        <end position="6870"/>
    </location>
</feature>
<dbReference type="InterPro" id="IPR020841">
    <property type="entry name" value="PKS_Beta-ketoAc_synthase_dom"/>
</dbReference>
<dbReference type="PROSITE" id="PS00012">
    <property type="entry name" value="PHOSPHOPANTETHEINE"/>
    <property type="match status" value="3"/>
</dbReference>
<dbReference type="SUPFAM" id="SSF51735">
    <property type="entry name" value="NAD(P)-binding Rossmann-fold domains"/>
    <property type="match status" value="8"/>
</dbReference>
<dbReference type="InterPro" id="IPR049551">
    <property type="entry name" value="PKS_DH_C"/>
</dbReference>
<dbReference type="SUPFAM" id="SSF53901">
    <property type="entry name" value="Thiolase-like"/>
    <property type="match status" value="5"/>
</dbReference>
<feature type="compositionally biased region" description="Low complexity" evidence="9">
    <location>
        <begin position="5549"/>
        <end position="5564"/>
    </location>
</feature>
<evidence type="ECO:0000256" key="3">
    <source>
        <dbReference type="ARBA" id="ARBA00022553"/>
    </source>
</evidence>
<feature type="region of interest" description="N-terminal hotdog fold" evidence="8">
    <location>
        <begin position="2269"/>
        <end position="2385"/>
    </location>
</feature>
<dbReference type="Pfam" id="PF14765">
    <property type="entry name" value="PS-DH"/>
    <property type="match status" value="3"/>
</dbReference>
<dbReference type="InterPro" id="IPR042104">
    <property type="entry name" value="PKS_dehydratase_sf"/>
</dbReference>
<dbReference type="InterPro" id="IPR013968">
    <property type="entry name" value="PKS_KR"/>
</dbReference>
<dbReference type="CDD" id="cd08955">
    <property type="entry name" value="KR_2_FAS_SDR_x"/>
    <property type="match status" value="2"/>
</dbReference>
<dbReference type="Gene3D" id="3.40.366.10">
    <property type="entry name" value="Malonyl-Coenzyme A Acyl Carrier Protein, domain 2"/>
    <property type="match status" value="2"/>
</dbReference>
<dbReference type="Pfam" id="PF00698">
    <property type="entry name" value="Acyl_transf_1"/>
    <property type="match status" value="2"/>
</dbReference>
<evidence type="ECO:0000259" key="10">
    <source>
        <dbReference type="PROSITE" id="PS50075"/>
    </source>
</evidence>
<dbReference type="Pfam" id="PF16197">
    <property type="entry name" value="KAsynt_C_assoc"/>
    <property type="match status" value="3"/>
</dbReference>
<dbReference type="PROSITE" id="PS00606">
    <property type="entry name" value="KS3_1"/>
    <property type="match status" value="4"/>
</dbReference>
<dbReference type="InterPro" id="IPR016036">
    <property type="entry name" value="Malonyl_transacylase_ACP-bd"/>
</dbReference>
<dbReference type="Pfam" id="PF21089">
    <property type="entry name" value="PKS_DH_N"/>
    <property type="match status" value="1"/>
</dbReference>
<feature type="active site" description="Proton donor; for dehydratase activity" evidence="8">
    <location>
        <position position="2454"/>
    </location>
</feature>
<feature type="domain" description="Ketosynthase family 3 (KS3)" evidence="11">
    <location>
        <begin position="3570"/>
        <end position="3995"/>
    </location>
</feature>
<keyword evidence="4" id="KW-0808">Transferase</keyword>
<feature type="domain" description="PKS/mFAS DH" evidence="12">
    <location>
        <begin position="4558"/>
        <end position="4836"/>
    </location>
</feature>
<dbReference type="InterPro" id="IPR020807">
    <property type="entry name" value="PKS_DH"/>
</dbReference>
<dbReference type="InterPro" id="IPR036736">
    <property type="entry name" value="ACP-like_sf"/>
</dbReference>
<feature type="compositionally biased region" description="Pro residues" evidence="9">
    <location>
        <begin position="6198"/>
        <end position="6207"/>
    </location>
</feature>
<evidence type="ECO:0000256" key="2">
    <source>
        <dbReference type="ARBA" id="ARBA00022450"/>
    </source>
</evidence>
<dbReference type="InterPro" id="IPR016035">
    <property type="entry name" value="Acyl_Trfase/lysoPLipase"/>
</dbReference>
<dbReference type="SMART" id="SM00825">
    <property type="entry name" value="PKS_KS"/>
    <property type="match status" value="5"/>
</dbReference>
<feature type="compositionally biased region" description="Basic and acidic residues" evidence="9">
    <location>
        <begin position="6840"/>
        <end position="6852"/>
    </location>
</feature>
<dbReference type="PANTHER" id="PTHR43775:SF51">
    <property type="entry name" value="INACTIVE PHENOLPHTHIOCEROL SYNTHESIS POLYKETIDE SYNTHASE TYPE I PKS1-RELATED"/>
    <property type="match status" value="1"/>
</dbReference>
<dbReference type="Gene3D" id="3.30.70.3290">
    <property type="match status" value="3"/>
</dbReference>
<evidence type="ECO:0000259" key="11">
    <source>
        <dbReference type="PROSITE" id="PS52004"/>
    </source>
</evidence>
<feature type="region of interest" description="N-terminal hotdog fold" evidence="8">
    <location>
        <begin position="4558"/>
        <end position="4685"/>
    </location>
</feature>
<evidence type="ECO:0000256" key="4">
    <source>
        <dbReference type="ARBA" id="ARBA00022679"/>
    </source>
</evidence>
<keyword evidence="3" id="KW-0597">Phosphoprotein</keyword>
<dbReference type="Pfam" id="PF22336">
    <property type="entry name" value="RhiE-like_linker"/>
    <property type="match status" value="1"/>
</dbReference>
<dbReference type="SUPFAM" id="SSF50129">
    <property type="entry name" value="GroES-like"/>
    <property type="match status" value="1"/>
</dbReference>
<evidence type="ECO:0000256" key="9">
    <source>
        <dbReference type="SAM" id="MobiDB-lite"/>
    </source>
</evidence>
<feature type="region of interest" description="C-terminal hotdog fold" evidence="8">
    <location>
        <begin position="4699"/>
        <end position="4836"/>
    </location>
</feature>
<dbReference type="CDD" id="cd05195">
    <property type="entry name" value="enoyl_red"/>
    <property type="match status" value="1"/>
</dbReference>
<dbReference type="InterPro" id="IPR014043">
    <property type="entry name" value="Acyl_transferase_dom"/>
</dbReference>
<gene>
    <name evidence="13" type="ORF">ACH47G_12355</name>
</gene>
<feature type="compositionally biased region" description="Basic and acidic residues" evidence="9">
    <location>
        <begin position="7297"/>
        <end position="7307"/>
    </location>
</feature>
<dbReference type="SUPFAM" id="SSF52151">
    <property type="entry name" value="FabD/lysophospholipase-like"/>
    <property type="match status" value="2"/>
</dbReference>
<comment type="caution">
    <text evidence="13">The sequence shown here is derived from an EMBL/GenBank/DDBJ whole genome shotgun (WGS) entry which is preliminary data.</text>
</comment>
<dbReference type="PROSITE" id="PS50075">
    <property type="entry name" value="CARRIER"/>
    <property type="match status" value="4"/>
</dbReference>
<feature type="domain" description="Ketosynthase family 3 (KS3)" evidence="11">
    <location>
        <begin position="1713"/>
        <end position="2138"/>
    </location>
</feature>
<feature type="active site" description="Proton acceptor; for dehydratase activity" evidence="8">
    <location>
        <position position="2303"/>
    </location>
</feature>
<dbReference type="Pfam" id="PF00550">
    <property type="entry name" value="PP-binding"/>
    <property type="match status" value="4"/>
</dbReference>
<evidence type="ECO:0000256" key="8">
    <source>
        <dbReference type="PROSITE-ProRule" id="PRU01363"/>
    </source>
</evidence>
<dbReference type="InterPro" id="IPR050091">
    <property type="entry name" value="PKS_NRPS_Biosynth_Enz"/>
</dbReference>
<organism evidence="13 14">
    <name type="scientific">Nocardia beijingensis</name>
    <dbReference type="NCBI Taxonomy" id="95162"/>
    <lineage>
        <taxon>Bacteria</taxon>
        <taxon>Bacillati</taxon>
        <taxon>Actinomycetota</taxon>
        <taxon>Actinomycetes</taxon>
        <taxon>Mycobacteriales</taxon>
        <taxon>Nocardiaceae</taxon>
        <taxon>Nocardia</taxon>
    </lineage>
</organism>
<feature type="region of interest" description="Disordered" evidence="9">
    <location>
        <begin position="3304"/>
        <end position="3325"/>
    </location>
</feature>
<dbReference type="Gene3D" id="1.10.1240.100">
    <property type="match status" value="1"/>
</dbReference>
<feature type="compositionally biased region" description="Polar residues" evidence="9">
    <location>
        <begin position="5494"/>
        <end position="5507"/>
    </location>
</feature>
<dbReference type="PANTHER" id="PTHR43775">
    <property type="entry name" value="FATTY ACID SYNTHASE"/>
    <property type="match status" value="1"/>
</dbReference>
<feature type="domain" description="Ketosynthase family 3 (KS3)" evidence="11">
    <location>
        <begin position="6875"/>
        <end position="7295"/>
    </location>
</feature>
<feature type="domain" description="Ketosynthase family 3 (KS3)" evidence="11">
    <location>
        <begin position="5613"/>
        <end position="6041"/>
    </location>
</feature>
<dbReference type="RefSeq" id="WP_396948658.1">
    <property type="nucleotide sequence ID" value="NZ_JBIRXV010000002.1"/>
</dbReference>
<dbReference type="SMART" id="SM01294">
    <property type="entry name" value="PKS_PP_betabranch"/>
    <property type="match status" value="1"/>
</dbReference>
<evidence type="ECO:0000256" key="6">
    <source>
        <dbReference type="ARBA" id="ARBA00023268"/>
    </source>
</evidence>
<feature type="domain" description="Ketosynthase family 3 (KS3)" evidence="11">
    <location>
        <begin position="28"/>
        <end position="448"/>
    </location>
</feature>
<dbReference type="InterPro" id="IPR014031">
    <property type="entry name" value="Ketoacyl_synth_C"/>
</dbReference>
<dbReference type="InterPro" id="IPR020843">
    <property type="entry name" value="ER"/>
</dbReference>
<dbReference type="SMART" id="SM00827">
    <property type="entry name" value="PKS_AT"/>
    <property type="match status" value="2"/>
</dbReference>
<feature type="compositionally biased region" description="Polar residues" evidence="9">
    <location>
        <begin position="5427"/>
        <end position="5441"/>
    </location>
</feature>
<feature type="compositionally biased region" description="Low complexity" evidence="9">
    <location>
        <begin position="5416"/>
        <end position="5426"/>
    </location>
</feature>
<feature type="compositionally biased region" description="Low complexity" evidence="9">
    <location>
        <begin position="5481"/>
        <end position="5493"/>
    </location>
</feature>
<dbReference type="InterPro" id="IPR006162">
    <property type="entry name" value="Ppantetheine_attach_site"/>
</dbReference>
<dbReference type="InterPro" id="IPR014030">
    <property type="entry name" value="Ketoacyl_synth_N"/>
</dbReference>
<feature type="region of interest" description="Disordered" evidence="9">
    <location>
        <begin position="5400"/>
        <end position="5614"/>
    </location>
</feature>
<evidence type="ECO:0000313" key="14">
    <source>
        <dbReference type="Proteomes" id="UP001611450"/>
    </source>
</evidence>
<dbReference type="InterPro" id="IPR049900">
    <property type="entry name" value="PKS_mFAS_DH"/>
</dbReference>
<feature type="region of interest" description="C-terminal hotdog fold" evidence="8">
    <location>
        <begin position="994"/>
        <end position="1130"/>
    </location>
</feature>
<dbReference type="InterPro" id="IPR049552">
    <property type="entry name" value="PKS_DH_N"/>
</dbReference>
<dbReference type="InterPro" id="IPR009081">
    <property type="entry name" value="PP-bd_ACP"/>
</dbReference>
<protein>
    <submittedName>
        <fullName evidence="13">SDR family NAD(P)-dependent oxidoreductase</fullName>
    </submittedName>
</protein>
<dbReference type="InterPro" id="IPR057326">
    <property type="entry name" value="KR_dom"/>
</dbReference>
<feature type="region of interest" description="Disordered" evidence="9">
    <location>
        <begin position="6178"/>
        <end position="6252"/>
    </location>
</feature>
<feature type="region of interest" description="N-terminal hotdog fold" evidence="8">
    <location>
        <begin position="861"/>
        <end position="981"/>
    </location>
</feature>
<dbReference type="InterPro" id="IPR016039">
    <property type="entry name" value="Thiolase-like"/>
</dbReference>
<feature type="active site" description="Proton acceptor; for dehydratase activity" evidence="8">
    <location>
        <position position="4601"/>
    </location>
</feature>
<keyword evidence="7" id="KW-0012">Acyltransferase</keyword>
<dbReference type="Gene3D" id="3.90.180.10">
    <property type="entry name" value="Medium-chain alcohol dehydrogenases, catalytic domain"/>
    <property type="match status" value="1"/>
</dbReference>
<feature type="region of interest" description="C-terminal hotdog fold" evidence="8">
    <location>
        <begin position="2398"/>
        <end position="2537"/>
    </location>
</feature>
<dbReference type="Gene3D" id="3.40.50.720">
    <property type="entry name" value="NAD(P)-binding Rossmann-like Domain"/>
    <property type="match status" value="4"/>
</dbReference>
<dbReference type="SMART" id="SM00826">
    <property type="entry name" value="PKS_DH"/>
    <property type="match status" value="2"/>
</dbReference>
<dbReference type="Proteomes" id="UP001611450">
    <property type="component" value="Unassembled WGS sequence"/>
</dbReference>
<feature type="domain" description="PKS/mFAS DH" evidence="12">
    <location>
        <begin position="2269"/>
        <end position="2537"/>
    </location>
</feature>
<feature type="compositionally biased region" description="Polar residues" evidence="9">
    <location>
        <begin position="5521"/>
        <end position="5548"/>
    </location>
</feature>
<evidence type="ECO:0000313" key="13">
    <source>
        <dbReference type="EMBL" id="MFI2321269.1"/>
    </source>
</evidence>
<feature type="compositionally biased region" description="Polar residues" evidence="9">
    <location>
        <begin position="3304"/>
        <end position="3324"/>
    </location>
</feature>
<feature type="domain" description="Carrier" evidence="10">
    <location>
        <begin position="3328"/>
        <end position="3404"/>
    </location>
</feature>
<evidence type="ECO:0000256" key="5">
    <source>
        <dbReference type="ARBA" id="ARBA00022737"/>
    </source>
</evidence>
<feature type="compositionally biased region" description="Polar residues" evidence="9">
    <location>
        <begin position="5459"/>
        <end position="5475"/>
    </location>
</feature>
<dbReference type="InterPro" id="IPR036291">
    <property type="entry name" value="NAD(P)-bd_dom_sf"/>
</dbReference>
<sequence>MSDDGYDLRVLLTRALRRIQELEARPQREPIAIVGMGCRFPGGAESPQQYWDLLTSGCDAIVDAPESRWPVADSAPRRARRRAGLLAGPIDAMDAEFFGIAPREAASMDPQQRLILEVAWAAMEDAALVPGSSAAARTGVFLGVSWQEYQRTITPDWVSSVDAHTLTGTMSSIVAGRVSYVLGLRGPAVAIDTACSSSLVAVHQACRSLRSGECDVALAGGVNLLQSELTSEALARMGALSPDGRCRPFDARANGYVRGEGAGVVVLKTLSRAIADGDEIRALVRGSSVNHDGRSMGLTAPNPTAQRELLRAALADAGCAADRIGYVETHGTGTPLGDPIEIEALSQVLGAPRADGSACLLGSVKSQIGHLEAAAGVAGLIKVVLQLQHERIPRQHDFATMNPKIELDGTALAVPTGDLAWPRTRQSRLAGVSSFGFAGTNAHVVLEQAPEPAARADPNGRVLLAISARTPSALDTLAVRYAEQLGRREVPLADVAATAALGRTHFAHRRAVVAGTAEEAARELVASPGRTIEREPGEPRVAMLFTGQGAQYAGMGAALDGKYPAFRAALDRCDELLGPLPGGMRLRSVLFAADDDVLARTEYAQPALFALEWACAELWSAFGVRPDIVLGHSLGELVAATVAGVFDLDTGLRLAAERGRLMQAVAQRGAMAAVFAAPVEFEDLLDELAASVSVAAVNSPGQFVVSGAVDGVGRILRAAEERSIRAVRLPGTTAFHSPLLDPILDDFETTVAALAPVPRAATIPLISNVTGAPVDGPMDAAYWRAHARGTVRFAEGVRAAAESGVDVYLEVGPHPVLLDFGRHTDPDALWVPSMRRTSTDDKVLLTGLGELYRAGAEIDWAKVVPADARRRNGLPTYPFERERVSVPMGSASSSPGYLTEHRFRDRAVVPAAELALRALRAAGGAGHELIDFVAARPVPLEELTEPLVTDAGDRTEVRFHVENGSVPAVSAAVRTASTQPRETGELSAARRVMPTEEDVEDFYRRCADAGLTFGPRFRWITRLWSGERAMLAELRRPSELADEPDAWLPCLLDAAIQTGLALVSRNGDAARLPVGIGRLRLSGQDAGETAWVLAERTDRTVRLTIFDTAGTVVGDIDNVWFAESGSSGQSQDRYRMSGLTHRPVWEPVVGSHTGRADAAALVIGVGHQAERLAAALRAAGTDAVAVERAADPAVWPGDERAVIYLADAEADDSAETARVETRFALAVVQHIVRTVSDAPLYVVTMGATAALPGEPVRPAAATLWGLGAVVRTELPELRCRLIDLPGDARCDDHRLVDEIRSGAEDSVIALRGRHRYTMRMRPSDEVGGQAELDRDGAYLITGGRGALGSTAARTLAEAGAGTIVLAGRSGPTPRDEREIARIAALGARVETVVVDVEDRNAVEALIGRFGAELPRLAGIVHCAGVLDDALLFEQTAGHIDRVFAGKVAGAWHLHELTAGRPLDLFVLFSSVSALVGTAGQGNYAAANAYLDALARLRAARGLPAVSIAWGPWAGTGMAEGLSDAARRAWERHGVGELDAEDGARALRSLLSAEGVVAVFPAVTAATAKPDSFEGQEPGDPAELLELVRTHAASTLGRAAAVPDRTPLRELGLDSMMAVELRNALSAELGVRLPATLLFDHPTVAAVSEEIARLGAVPAPGRATAKQADMRSTPRVSEQLTSPVYPTELSVTPTTPNVSQLTSRETGAAADDYADAIAIVGMGCRYPGGVRGPADLWRVLATETDAVTEVPPHRWDVEAFYDPNPDADGKTYTRWGGFVDGVEDFDAGFFDISVGEARMLDPQQRLLLETAWEALEHAGYPASRLEGSRTGVFVGVMSNDYAERMARADVAPDAWFGTGNLSSVASGRLSYFLGAQGPSLTIDTACSSSLVTVHTAVRSLRSGECDLALAGGATVVLTPSLDIYFARARGLAADGRCKSFDARADGVVWSDGAGMLVLKRLADARRDGDRILGLVRGSAVNSDGRSQGLSAPNGPAQERVIRAALADAAVEAQDIDYVETHGTGTALGDPIEVNALAAALGQGRTETTPLWIGSVKSNLGHTQAAAGIANIIKVIEAMRHERIPASLHFRSGNPHIDWDSVAIRVVAEERPWRRSRRPRRAGVSAFGISGTNAHVVIEEPPQVSEAGSGDDTGPHLLVLSAKSADALRELAGRYRDLLVVRPETALVDLCACAAVGRTHFRERVAICFDTATQLRAALENVASGVTATDSVVEVSSASIDLARRYVEGAEIDWAAVYSDRRWRHVDLPTYPFQRKRHWLDLTPRPDAARSSRTLRISAEMFAGHRLRGVPTAPAAWLCTQLNEIATRLPGTWEVTRLRLVTPLEVTAEAAVRAVVEPGPDGHDVRFVRADDAEAVCAQATLVPAQVVSMPSQESVTAGSEARMWPAYYDALARLGLDLGPDYRCGLEFRPISDTEAEAVFRLPGDATALDPVLLDACLHSIVVTATGGGKLFLPSQIERVRFFGNPTAGEATVRCRVRVTERGTRVIVGDATLYSESGRPLAGMQGVSLLAANFDVAPEPVIAEPDASGIARLLHHVEWVPAEGGVRREAAGRWLIVGEGPVGDAVAAGLAARGAELVVVHPEDGPAAELFSSADAAQRFRGIVFAWTAVSARARIEAALRLTRALDSATHRPDALWLLTANAQRATPADRPDPDQALLWGFGRTLATEHPEFGTRLLDLPAATGVEGAQIAEGLLSDRAAGEFALRDGRWLTARLAEGLASADEYRLVAHRSGDFERMRLEPTVRRPPAAGQVEIAVAATGINADDLWVASGIHPDGAGSLGSECAGRITAVGAGVDQFTVGDRVVALASDSFAHHVTVEQGMVALLPDDLSYADGATVPHAFTAAWSALFDVGGLRAGDRVLVHGPADGIGMAAVQLAAHAGAQVYATAALCRWARGAGLPVTQIQTWRGHDLGDRIRALTAGHGLDVVVQTAGDGFAAQAAGILHAGGRLVEVIDPVQNGTGHRLGEVDHRIFDPATLVPSRLGAILRSVMALFEQRALTALPHAAYGIDRAAEAFRAMSQRDHPGRVVLLGKDTAVTASGDRLPDGTYLVTGGFGGLGAEAARWLADHGARHLVLVGRRAPDSAGERLLASLRATGARVTARQADVGDRAAVAALLQGMAESGLPPLRGVIHCAGVLDDGVVSEQNWSRFETVLGPKYLAARHLDELTRDQPLELFVTYSSVAGVLGTPGQANYAAANAALDALAWRRRAEGLPALSIGWGPFADVGMAADRPDVTARLVRRGLPPLRARDAAAALEHLVQYDCAAPGVFEFVPERWYAQRTPQVAPSPSRPETTAASRTRQASDDLAAWEALVQRVAMRVLDRAGELDPELPLHDTGVDSLTGMELRAALAAEAGMPLPAGLVFDYPTVREMARFLHRKGAPAATGGVSGIADDAPSRPADTNPAAAEVLSFAADAPSGATDMPPVAADAPFLAAGLSAAAADVPFVGADVSAGPAHAPFVAAGMSAVAADVPVVAADVSAVHADTLSVATDGSIVPSRVPSVATGVPSVASAPRSPQLPVEAPPDRTARRTLPADIDSESDQPDDDPIVIVGMSCRFPGGVRTPEDFWELLWQGRDAITEVPPQRWDIDAYYDPDPAALGAMYTRWGGFVDGADEFDPAFFGIGAAEARAMDPQQRLLLETSWEALERSGRAPGTLAGSRTGVFVGLCFSEYPATPTRAADPTAIGAYSVIGSAPSVAAGRLAYVLGLQGPAMTLDTACSSSLVALQAAADGLRAGRCDLALVGGVNLQLAPETTIGFCRLASLSPDGRSRAFDADANGYVRADGCGVLVLTRLSRARRNGDQVLAIVRGVAVNHDGRSNGLTAPNGPAQQRVITDALERAGLRPDAVDYVEAHGTGTPLGDPIEATALAEVYGAGRTQPLLIGSVKTNIGHTEAAAGVAGVIKAVLMLQHRRIPPSLHFHTPNPLIDWAAMPVEVVGEARDWPRTGHEPAIGVSSFGMSGTNAHVILTPGDPAPAPRPEAPAAQVLVLSARDEIALADLAGRWADEMDSAQRSLGDLAFTAATARTHFEERLAVVADTGAAAARELRASSAIRGRVERTARPKVALLFTGQGSQYPGMARELFDSEPVFRDALRHCDAVLGPIADGIGLVEAVYGDHGPELLRRTVFTQPVLFAVEWALWELWRAWGIVPAAVLGHSVGEFVAACAAGAMSMEDALRLVAVRGRLMQRLPDAGGMMAVDAAAEQVSPLVARFEPAVSIAGYNGPAQVVVAGPRAALDLLREQLSANGIRSADLTVSHAFHSAAMDPILDDLAAAASRATMTDPAIPLFSNVTGAPLRPGELGPQYVARHARQPVRFAQSLRAMAELGIDRFLEIGPHPTLSALGERALGNSARFVASLRRGCGDRETMMTALGHLYVAGVPVDWEQVHRPYDRRHVLAPTYPFQRQRYWVASRSESALVAPSGGTAARHPDFPRRSNGAFESRAASMPGAAFTPAAASQGILHLQADAARSTVSKSSGDPLPHLGAAPAPVDVEATYPGRPARGGNGTEDRSAMRDSGYTAAAAPRASGERSPALSPATGDGRAPHRPLNSVSPDGQGCFDFTLGPDSPPYLADHVVHGAVVVPGAWFVATIADTARELLAGDVVAIDDLVITSGLPLTGPQPVRIMFEPATDGLAVQVQTESSGTHARAHVRTGTHRVPDGSALAEILDRCPQHLAASEFYQRLARAGLPYGPAFRRVVDLRVGQHEALATLSDPDTDAVGVHPVLLDAAFQATYAAMSPRSDEQTWVPFAVDQVLVAAAGTVRFGHVRVLEQTPQLCVADVRLLDEEGSPVLVANGLRVIPAPTPQSSAPESVADTYRVEWRETGPAAPASAAGRWLIIGAPGSLADDLAGELRGRGGECVLARPGVGFSFRAEDEFEIDLGVPAAVRALLGAVDDGRAPLRGVVSAVALSDADAPAPVVAERLVVGALHLVQAAALAGEPAVWLLTRHGQRVDPADRVAPQQSALWGFARGAQLEHREMGCRVIDLDRAADAGAVVDALVTPAAPRQLALRRGGRRVPRLVPLTGVPSEPTAASGAAGTVLITGGLGGVGLRLARWFVERGWRDVVLAARSAPDARAESVVAELRGRGARIEVRSLDVADRTAVAATLDWIDRELPPLAGVAHLAGVLDDGVIAEQTAARVGRVLAPKTFGAWHLHELTAGRSLRFFLLFSSAAAVVGLPGQAGYAAANAFLDGVAESRDASGSPALSIAWGPWADTGMVERLSSDAVRRLTRRGYGLLRPEGAFDTLDRLIGTATAAVTTMPLTGVPDADVPDVLLETVAPAVESVSTTDGSGDLAARMEALVRRCLGLAPDADLDRPLHELGLDSVAALEIRDELSRSSGHRLPATLAFEYPTPRAVVGLLVRLSSVATPSVPPSIDNDGDSSDPTAARTPAPTRNAENATGVTMPTSNGVVGPQATDRARTQRTDTNSGTASADRSTAHNGQPVTPYESADSSATSSVPSARQQSTPTAHTRTNGAASADRSAAHDRQQVTSYESAEPFATSTVPSARQQRTPSADTHSTGTNSAGTSASRAAAHDRRPVTAYESADAAATTTVPGVPQQVARGASADLQTPHADRHTDTAGDIAIVGVSGRYPGADGLDEYWRVLVEGRDCVTEIPRDRWDHSRYFVPDRHNPFTAYTKWGGFLDDVDCFDPLFFAVSPREAEILDPQERLFLQTAWAALEDSGHSRADLARGGLRPEQAGVFVGVMWGTYQMFGAEEARLGRGTLPGSTFWSIPNRVSHALDFQGPSMAVDTACSSSLTALHLACQSIRTGECRLAVVGGVNLSLHPYKFVALSQGQFASTDGRCRSFGAGGDGYVASEGVGALVLRPLADAEADGDTIYGVIKGTAINHGGRVNGFTVPNPDVQAAVIRSALRVGDVDPASVSYVEAHGTGTALGDPIEIAGLAKVFGGSGVIELPIGSVKSNVGHLEAAAGVAALTKVLLQLRHGTIVPSLHATPPNPNIDFAATPFRIPTRPLPWPGGDPARPRRATVSSFGAGGANANVVIEEYVDRRPETRFSGGQVVPVSARDGERLAEYVDALDRFLAGQQPNLADLAFTMQVGRQAGSARAAFVARDIGRLRAAVRAWVDDVPGARSCRDAAEDSRIARWLGGADIDWATVRDPGPRRRIPAPTYPFARERYWIPDVAPGAPGQPGASRSEVTSRPQPPTAPAPSPQHALNGNRPGTDQSVPHSASAQWPVPDSQLPIGGFETEAGSPESTPVLRLAAPQRLAVPVWREAPLPGGDLRSRRALLVYDVRTPQHLVEALETAAGDPGRLVRLSAAPGELHRDDFEAGAALGRSLAARYPDTDCVIDVCDLVPAPGGRPTGDLGRMGFYQGVIEARAGSLTLLHLAAGHPGADGPESAPLGGLVAALAEEIRDVRTRSVHVADERGAVCADPGRVLAILGAECAATEDSAPRVRYRGGIREAVELTDATARDGLVVDPDRTYVVTGGTRGLGAAFAAALVERGARRLAVLGREPLPPQSEWDRVAAGSGPEAEKVRRLVRLRDRGVAVRTYFGSLTDEAGLSGFFDRVRGELGPIGGVLHCAGSVSGESPAFVRKTGAAIATVLAPKLAGTAVLADVLAADHPDFFVLFSSVSAVLPGLSVGLSDYAMANAHLDRFAEAQHALGRPWFRSINWPSFRDTGFGEVTSAAYRATGLPTLSAAEGFELLDAALGTSAPVVLPYHGAALRLSTRRSRPAEAATAPTAQPTTAKGSAAAYQELLRIFSDELKLAPARFEGDKRFEEYGADSVLIASAVRRIEQVVEAPFDPALVLEFPTLDALAGLLTEQFPERFAAEAPPEPPADPHRAPADRPRTPETGPARPNAATWAADARRGRAAEPIAVVGIGCRLPGGDTPDAFWRLLATGASGIREVDPARWDPARFYRPGGGPGLTNSKWGGFVDGVDLFDPEYFGVTDELAWQMDPLQRLLLETSVLATSDAGYRREELAGKRVGVYAGSRAANYFNRIPVADRHTIIGIGQNFIAARISDYFDWHAGNVVLDSACSSSLLSVHLACQALRAGEVDAALAGGVEVLLDEMPFVTLSAAGVLSPHGRCATFSEDADGFVPGEGAALLLLKRLDDALADGDRVYAVLRGSAIGNDGHTMGITTPNMRAQIEVVTAALEVAGMSPDALSYLEAHGTGTMIGDPIELKGLATVLGDRSRGQEPCAVGSVKTNIGHLLSAAGIAGAVKTILAVHHAALPPSLHCANLNPRFKFAGSPLQVNRELRPWRPADGRPRAAGVSSFGFGGTNAHLVVEQAPDGHRPTRRPLDPPAFRKRSFMLPKTVPSPSTEPAPRIVVPISAPAPSFLRVEPLR</sequence>
<dbReference type="Pfam" id="PF02801">
    <property type="entry name" value="Ketoacyl-synt_C"/>
    <property type="match status" value="5"/>
</dbReference>
<dbReference type="SMART" id="SM00822">
    <property type="entry name" value="PKS_KR"/>
    <property type="match status" value="4"/>
</dbReference>
<feature type="domain" description="Carrier" evidence="10">
    <location>
        <begin position="1578"/>
        <end position="1654"/>
    </location>
</feature>
<feature type="active site" description="Proton acceptor; for dehydratase activity" evidence="8">
    <location>
        <position position="901"/>
    </location>
</feature>
<accession>A0ABW7WE75</accession>
<dbReference type="InterPro" id="IPR018201">
    <property type="entry name" value="Ketoacyl_synth_AS"/>
</dbReference>
<dbReference type="Gene3D" id="3.40.47.10">
    <property type="match status" value="5"/>
</dbReference>
<dbReference type="Pfam" id="PF08240">
    <property type="entry name" value="ADH_N"/>
    <property type="match status" value="1"/>
</dbReference>
<evidence type="ECO:0000256" key="1">
    <source>
        <dbReference type="ARBA" id="ARBA00004792"/>
    </source>
</evidence>
<feature type="region of interest" description="Disordered" evidence="9">
    <location>
        <begin position="4445"/>
        <end position="4471"/>
    </location>
</feature>
<feature type="domain" description="PKS/mFAS DH" evidence="12">
    <location>
        <begin position="861"/>
        <end position="1130"/>
    </location>
</feature>